<gene>
    <name evidence="9" type="ORF">ML536_18595</name>
</gene>
<evidence type="ECO:0000256" key="4">
    <source>
        <dbReference type="ARBA" id="ARBA00022692"/>
    </source>
</evidence>
<dbReference type="PANTHER" id="PTHR43163:SF6">
    <property type="entry name" value="DIPEPTIDE TRANSPORT SYSTEM PERMEASE PROTEIN DPPB-RELATED"/>
    <property type="match status" value="1"/>
</dbReference>
<keyword evidence="10" id="KW-1185">Reference proteome</keyword>
<dbReference type="GO" id="GO:0005886">
    <property type="term" value="C:plasma membrane"/>
    <property type="evidence" value="ECO:0007669"/>
    <property type="project" value="UniProtKB-SubCell"/>
</dbReference>
<dbReference type="PANTHER" id="PTHR43163">
    <property type="entry name" value="DIPEPTIDE TRANSPORT SYSTEM PERMEASE PROTEIN DPPB-RELATED"/>
    <property type="match status" value="1"/>
</dbReference>
<comment type="caution">
    <text evidence="9">The sequence shown here is derived from an EMBL/GenBank/DDBJ whole genome shotgun (WGS) entry which is preliminary data.</text>
</comment>
<protein>
    <submittedName>
        <fullName evidence="9">ABC transporter permease</fullName>
    </submittedName>
</protein>
<sequence length="312" mass="33880">MSFSFFAQKLLRLVLTVWAAASLVFIMLRLAGDPVAAMVPSDAPQFVIDRYRERFGLDQPFFVQYFAYLWGLLQGDFGISFRTGGPAWDMVAPRILPTLILTGTATLIAIAIGIPTGMLAAARRNSWVDRLVMSFSVFGFAMPNFFLGILLILLFTLNLRLLPSGGFDQPIGLLMPAVTLGLASAGSYARLTRSSVLEVLSSPFMRTARANGIPPLQRMTHHVLRAMLIPLVTLAGFSIGSMIAGAVVTETVFAWPGIGRLLVTSVTERDLAVVQLIVILAAATMATANMIVDMLYGWLDPRIGTRRKAGKA</sequence>
<evidence type="ECO:0000313" key="9">
    <source>
        <dbReference type="EMBL" id="MCI0128848.1"/>
    </source>
</evidence>
<feature type="transmembrane region" description="Helical" evidence="7">
    <location>
        <begin position="12"/>
        <end position="31"/>
    </location>
</feature>
<feature type="transmembrane region" description="Helical" evidence="7">
    <location>
        <begin position="95"/>
        <end position="119"/>
    </location>
</feature>
<evidence type="ECO:0000256" key="5">
    <source>
        <dbReference type="ARBA" id="ARBA00022989"/>
    </source>
</evidence>
<dbReference type="SUPFAM" id="SSF161098">
    <property type="entry name" value="MetI-like"/>
    <property type="match status" value="1"/>
</dbReference>
<keyword evidence="2 7" id="KW-0813">Transport</keyword>
<comment type="similarity">
    <text evidence="7">Belongs to the binding-protein-dependent transport system permease family.</text>
</comment>
<feature type="transmembrane region" description="Helical" evidence="7">
    <location>
        <begin position="273"/>
        <end position="299"/>
    </location>
</feature>
<organism evidence="9 10">
    <name type="scientific">Paradevosia shaoguanensis</name>
    <dbReference type="NCBI Taxonomy" id="1335043"/>
    <lineage>
        <taxon>Bacteria</taxon>
        <taxon>Pseudomonadati</taxon>
        <taxon>Pseudomonadota</taxon>
        <taxon>Alphaproteobacteria</taxon>
        <taxon>Hyphomicrobiales</taxon>
        <taxon>Devosiaceae</taxon>
        <taxon>Paradevosia</taxon>
    </lineage>
</organism>
<dbReference type="InterPro" id="IPR000515">
    <property type="entry name" value="MetI-like"/>
</dbReference>
<keyword evidence="3" id="KW-1003">Cell membrane</keyword>
<feature type="transmembrane region" description="Helical" evidence="7">
    <location>
        <begin position="131"/>
        <end position="159"/>
    </location>
</feature>
<evidence type="ECO:0000256" key="6">
    <source>
        <dbReference type="ARBA" id="ARBA00023136"/>
    </source>
</evidence>
<dbReference type="Gene3D" id="1.10.3720.10">
    <property type="entry name" value="MetI-like"/>
    <property type="match status" value="1"/>
</dbReference>
<dbReference type="AlphaFoldDB" id="A0AA41UCP4"/>
<dbReference type="InterPro" id="IPR035906">
    <property type="entry name" value="MetI-like_sf"/>
</dbReference>
<feature type="transmembrane region" description="Helical" evidence="7">
    <location>
        <begin position="228"/>
        <end position="253"/>
    </location>
</feature>
<evidence type="ECO:0000256" key="3">
    <source>
        <dbReference type="ARBA" id="ARBA00022475"/>
    </source>
</evidence>
<dbReference type="PROSITE" id="PS50928">
    <property type="entry name" value="ABC_TM1"/>
    <property type="match status" value="1"/>
</dbReference>
<evidence type="ECO:0000256" key="1">
    <source>
        <dbReference type="ARBA" id="ARBA00004651"/>
    </source>
</evidence>
<name>A0AA41UCP4_9HYPH</name>
<feature type="domain" description="ABC transmembrane type-1" evidence="8">
    <location>
        <begin position="95"/>
        <end position="296"/>
    </location>
</feature>
<dbReference type="RefSeq" id="WP_035034217.1">
    <property type="nucleotide sequence ID" value="NZ_CP068983.1"/>
</dbReference>
<dbReference type="Pfam" id="PF00528">
    <property type="entry name" value="BPD_transp_1"/>
    <property type="match status" value="1"/>
</dbReference>
<keyword evidence="5 7" id="KW-1133">Transmembrane helix</keyword>
<dbReference type="Proteomes" id="UP001156140">
    <property type="component" value="Unassembled WGS sequence"/>
</dbReference>
<keyword evidence="4 7" id="KW-0812">Transmembrane</keyword>
<evidence type="ECO:0000256" key="2">
    <source>
        <dbReference type="ARBA" id="ARBA00022448"/>
    </source>
</evidence>
<proteinExistence type="inferred from homology"/>
<evidence type="ECO:0000259" key="8">
    <source>
        <dbReference type="PROSITE" id="PS50928"/>
    </source>
</evidence>
<dbReference type="GO" id="GO:0071916">
    <property type="term" value="F:dipeptide transmembrane transporter activity"/>
    <property type="evidence" value="ECO:0007669"/>
    <property type="project" value="TreeGrafter"/>
</dbReference>
<reference evidence="9" key="1">
    <citation type="submission" date="2022-03" db="EMBL/GenBank/DDBJ databases">
        <title>The complete genome sequence of a Methyloterrigena soli.</title>
        <authorList>
            <person name="Zi Z."/>
        </authorList>
    </citation>
    <scope>NUCLEOTIDE SEQUENCE</scope>
    <source>
        <strain evidence="9">M48</strain>
    </source>
</reference>
<dbReference type="EMBL" id="JALAZD010000003">
    <property type="protein sequence ID" value="MCI0128848.1"/>
    <property type="molecule type" value="Genomic_DNA"/>
</dbReference>
<dbReference type="CDD" id="cd06261">
    <property type="entry name" value="TM_PBP2"/>
    <property type="match status" value="1"/>
</dbReference>
<keyword evidence="6 7" id="KW-0472">Membrane</keyword>
<feature type="transmembrane region" description="Helical" evidence="7">
    <location>
        <begin position="171"/>
        <end position="191"/>
    </location>
</feature>
<evidence type="ECO:0000256" key="7">
    <source>
        <dbReference type="RuleBase" id="RU363032"/>
    </source>
</evidence>
<comment type="subcellular location">
    <subcellularLocation>
        <location evidence="1 7">Cell membrane</location>
        <topology evidence="1 7">Multi-pass membrane protein</topology>
    </subcellularLocation>
</comment>
<evidence type="ECO:0000313" key="10">
    <source>
        <dbReference type="Proteomes" id="UP001156140"/>
    </source>
</evidence>
<accession>A0AA41UCP4</accession>